<feature type="region of interest" description="Disordered" evidence="1">
    <location>
        <begin position="161"/>
        <end position="181"/>
    </location>
</feature>
<accession>A0A9Q1R0D1</accession>
<evidence type="ECO:0000313" key="3">
    <source>
        <dbReference type="EMBL" id="KAJ8535469.1"/>
    </source>
</evidence>
<evidence type="ECO:0000256" key="1">
    <source>
        <dbReference type="SAM" id="MobiDB-lite"/>
    </source>
</evidence>
<sequence length="754" mass="84882">MEGKQHGQSVIAKLMGLDELPPKLPIPSNKKRRVLSENYLQKIASIGLREKSSILVGCSNTQKQQEVVKVFEAQMQHTYSHEKSSQSAAKAKMQKYTDFFVKESDKSDSEDFLSDRGELPRYLQRAYGLSTKHDLQVSRPVNLAVFSGPNYVNVSKIASNSTRTTNGDTMRSLPNGPVDDDEADRECVINSMEPLGNSFRVPRGIAQQTSHSVWGKVNHSSKPIPRALKVNESFLKLPSSSLFNNTREDASLPSFANRSFMAIESKKQITERWKLTNACQEIVVGCRSHILEEMRAMAELETRPQYMDMHIRRSGSCSPLCINGKDGPTYDCSRSSPLDSRVALGSPMNRIDNEASKYGWHLRKKEIVEGKDSIPCNLKQKAGLECRDLSSVLDQLSGSISPCIGSAYGQPEKDITLERDSLYRGSKHDSVVPHFSNISPGNTVANAIAGNNKSSSRITDELQSESHSYIEDVNTSTIPVGQESWKEAREIGALSTKHTMVDRKSPQKLRETNQASPNSVLEPPFKEEKLCASELNDRYADLCTVAMQLELLDTNSEESYSEGSEMAISSDDVFERASLDLCQEDTKILINFNTEESRDYSYLVDVLDEANLQGMNLTVDYNIWNSSECLVNSTVFDMLEKKYRKQESWPKSDRKLLFDCINSGLSEILHSFMDIYMMGKSLKRRFHFTLGRNEVEEELWKLLVSPKKEVCKDMSEKALGNGTRWLKMEEEIGTICGEIESFLFEELAAELAYY</sequence>
<proteinExistence type="predicted"/>
<organism evidence="3 4">
    <name type="scientific">Anisodus acutangulus</name>
    <dbReference type="NCBI Taxonomy" id="402998"/>
    <lineage>
        <taxon>Eukaryota</taxon>
        <taxon>Viridiplantae</taxon>
        <taxon>Streptophyta</taxon>
        <taxon>Embryophyta</taxon>
        <taxon>Tracheophyta</taxon>
        <taxon>Spermatophyta</taxon>
        <taxon>Magnoliopsida</taxon>
        <taxon>eudicotyledons</taxon>
        <taxon>Gunneridae</taxon>
        <taxon>Pentapetalae</taxon>
        <taxon>asterids</taxon>
        <taxon>lamiids</taxon>
        <taxon>Solanales</taxon>
        <taxon>Solanaceae</taxon>
        <taxon>Solanoideae</taxon>
        <taxon>Hyoscyameae</taxon>
        <taxon>Anisodus</taxon>
    </lineage>
</organism>
<evidence type="ECO:0000259" key="2">
    <source>
        <dbReference type="Pfam" id="PF14309"/>
    </source>
</evidence>
<dbReference type="OrthoDB" id="1584003at2759"/>
<dbReference type="PANTHER" id="PTHR46836">
    <property type="entry name" value="AFADIN"/>
    <property type="match status" value="1"/>
</dbReference>
<dbReference type="InterPro" id="IPR025486">
    <property type="entry name" value="DUF4378"/>
</dbReference>
<dbReference type="Pfam" id="PF14309">
    <property type="entry name" value="DUF4378"/>
    <property type="match status" value="1"/>
</dbReference>
<dbReference type="PANTHER" id="PTHR46836:SF7">
    <property type="entry name" value="PHOSPHATIDYLINOSITOL N-ACETYGLUCOSAMINLYTRANSFERASE SUBUNIT P-LIKE PROTEIN"/>
    <property type="match status" value="1"/>
</dbReference>
<dbReference type="Proteomes" id="UP001152561">
    <property type="component" value="Unassembled WGS sequence"/>
</dbReference>
<name>A0A9Q1R0D1_9SOLA</name>
<feature type="region of interest" description="Disordered" evidence="1">
    <location>
        <begin position="498"/>
        <end position="521"/>
    </location>
</feature>
<evidence type="ECO:0000313" key="4">
    <source>
        <dbReference type="Proteomes" id="UP001152561"/>
    </source>
</evidence>
<dbReference type="AlphaFoldDB" id="A0A9Q1R0D1"/>
<feature type="domain" description="DUF4378" evidence="2">
    <location>
        <begin position="599"/>
        <end position="750"/>
    </location>
</feature>
<comment type="caution">
    <text evidence="3">The sequence shown here is derived from an EMBL/GenBank/DDBJ whole genome shotgun (WGS) entry which is preliminary data.</text>
</comment>
<dbReference type="EMBL" id="JAJAGQ010000018">
    <property type="protein sequence ID" value="KAJ8535469.1"/>
    <property type="molecule type" value="Genomic_DNA"/>
</dbReference>
<feature type="compositionally biased region" description="Basic and acidic residues" evidence="1">
    <location>
        <begin position="499"/>
        <end position="511"/>
    </location>
</feature>
<reference evidence="4" key="1">
    <citation type="journal article" date="2023" name="Proc. Natl. Acad. Sci. U.S.A.">
        <title>Genomic and structural basis for evolution of tropane alkaloid biosynthesis.</title>
        <authorList>
            <person name="Wanga Y.-J."/>
            <person name="Taina T."/>
            <person name="Yua J.-Y."/>
            <person name="Lia J."/>
            <person name="Xua B."/>
            <person name="Chenc J."/>
            <person name="D'Auriad J.C."/>
            <person name="Huanga J.-P."/>
            <person name="Huanga S.-X."/>
        </authorList>
    </citation>
    <scope>NUCLEOTIDE SEQUENCE [LARGE SCALE GENOMIC DNA]</scope>
    <source>
        <strain evidence="4">cv. KIB-2019</strain>
    </source>
</reference>
<keyword evidence="4" id="KW-1185">Reference proteome</keyword>
<protein>
    <recommendedName>
        <fullName evidence="2">DUF4378 domain-containing protein</fullName>
    </recommendedName>
</protein>
<gene>
    <name evidence="3" type="ORF">K7X08_023189</name>
</gene>